<organism evidence="2 3">
    <name type="scientific">Cryptolaemus montrouzieri</name>
    <dbReference type="NCBI Taxonomy" id="559131"/>
    <lineage>
        <taxon>Eukaryota</taxon>
        <taxon>Metazoa</taxon>
        <taxon>Ecdysozoa</taxon>
        <taxon>Arthropoda</taxon>
        <taxon>Hexapoda</taxon>
        <taxon>Insecta</taxon>
        <taxon>Pterygota</taxon>
        <taxon>Neoptera</taxon>
        <taxon>Endopterygota</taxon>
        <taxon>Coleoptera</taxon>
        <taxon>Polyphaga</taxon>
        <taxon>Cucujiformia</taxon>
        <taxon>Coccinelloidea</taxon>
        <taxon>Coccinellidae</taxon>
        <taxon>Scymninae</taxon>
        <taxon>Scymnini</taxon>
        <taxon>Cryptolaemus</taxon>
    </lineage>
</organism>
<feature type="region of interest" description="Disordered" evidence="1">
    <location>
        <begin position="1"/>
        <end position="27"/>
    </location>
</feature>
<reference evidence="2 3" key="1">
    <citation type="journal article" date="2021" name="BMC Biol.">
        <title>Horizontally acquired antibacterial genes associated with adaptive radiation of ladybird beetles.</title>
        <authorList>
            <person name="Li H.S."/>
            <person name="Tang X.F."/>
            <person name="Huang Y.H."/>
            <person name="Xu Z.Y."/>
            <person name="Chen M.L."/>
            <person name="Du X.Y."/>
            <person name="Qiu B.Y."/>
            <person name="Chen P.T."/>
            <person name="Zhang W."/>
            <person name="Slipinski A."/>
            <person name="Escalona H.E."/>
            <person name="Waterhouse R.M."/>
            <person name="Zwick A."/>
            <person name="Pang H."/>
        </authorList>
    </citation>
    <scope>NUCLEOTIDE SEQUENCE [LARGE SCALE GENOMIC DNA]</scope>
    <source>
        <strain evidence="2">SYSU2018</strain>
    </source>
</reference>
<feature type="compositionally biased region" description="Low complexity" evidence="1">
    <location>
        <begin position="338"/>
        <end position="356"/>
    </location>
</feature>
<feature type="compositionally biased region" description="Acidic residues" evidence="1">
    <location>
        <begin position="1"/>
        <end position="10"/>
    </location>
</feature>
<accession>A0ABD2P1Y2</accession>
<protein>
    <submittedName>
        <fullName evidence="2">Uncharacterized protein</fullName>
    </submittedName>
</protein>
<evidence type="ECO:0000313" key="3">
    <source>
        <dbReference type="Proteomes" id="UP001516400"/>
    </source>
</evidence>
<dbReference type="EMBL" id="JABFTP020000165">
    <property type="protein sequence ID" value="KAL3284968.1"/>
    <property type="molecule type" value="Genomic_DNA"/>
</dbReference>
<evidence type="ECO:0000256" key="1">
    <source>
        <dbReference type="SAM" id="MobiDB-lite"/>
    </source>
</evidence>
<proteinExistence type="predicted"/>
<evidence type="ECO:0000313" key="2">
    <source>
        <dbReference type="EMBL" id="KAL3284968.1"/>
    </source>
</evidence>
<name>A0ABD2P1Y2_9CUCU</name>
<feature type="region of interest" description="Disordered" evidence="1">
    <location>
        <begin position="338"/>
        <end position="369"/>
    </location>
</feature>
<keyword evidence="3" id="KW-1185">Reference proteome</keyword>
<gene>
    <name evidence="2" type="ORF">HHI36_019097</name>
</gene>
<dbReference type="Proteomes" id="UP001516400">
    <property type="component" value="Unassembled WGS sequence"/>
</dbReference>
<dbReference type="AlphaFoldDB" id="A0ABD2P1Y2"/>
<comment type="caution">
    <text evidence="2">The sequence shown here is derived from an EMBL/GenBank/DDBJ whole genome shotgun (WGS) entry which is preliminary data.</text>
</comment>
<sequence>MDNNGEEIPESNEPRDQDQDESEDYSTFFLQPASCPYNIAQKVEEANVALYNSSIRIEKSPKVRFKEDLVSFDAQLTDDDVVSIESDNIEIPFMEQQTDSTTIVLEYKTNSNIFSIDEDEEDYVIEEIECEMENIKKLEQKVEYCVPKVIEETNTVNKNSRNVENPVDGINNNPEVTKTKKKRKLKLPKFIDCKYHCLERLDDELSESLKKLSMSEKPSLCPPLKLIDRKCCSENHRKNPTILPKYDGLHSEYGLSVEQIVRKRKNKEIIRTKEQRKQEILEDYKKKKDEINEEIFSKWLKEISERKQRASFKQYRMSLNKDTDIFLQSRPVSAGISSGFIGSSKTTSESGYSSKNSSEKSRRPKSVSQSVFVEIPKNVLQRGLKVEYLLNNSRYQPKKLHITTSS</sequence>